<sequence length="78" mass="9116">MARIAHLFETGETNHIEKWIKILNQIKISNNQIYEKLCVKFFNEVNELSRGSVGKTIKAEYYISILEDLEDKSISKIK</sequence>
<proteinExistence type="predicted"/>
<protein>
    <submittedName>
        <fullName evidence="2">Transcriptional activator, Rgg/GadR/MutR family, C-terminal domain</fullName>
    </submittedName>
</protein>
<feature type="domain" description="HTH-type transcriptional regulator Rgg C-terminal" evidence="1">
    <location>
        <begin position="5"/>
        <end position="75"/>
    </location>
</feature>
<name>A0A377KHV2_9ENTE</name>
<dbReference type="Proteomes" id="UP000254070">
    <property type="component" value="Unassembled WGS sequence"/>
</dbReference>
<dbReference type="AlphaFoldDB" id="A0A377KHV2"/>
<reference evidence="2 3" key="1">
    <citation type="submission" date="2018-06" db="EMBL/GenBank/DDBJ databases">
        <authorList>
            <consortium name="Pathogen Informatics"/>
            <person name="Doyle S."/>
        </authorList>
    </citation>
    <scope>NUCLEOTIDE SEQUENCE [LARGE SCALE GENOMIC DNA]</scope>
    <source>
        <strain evidence="2 3">NCTC8129</strain>
    </source>
</reference>
<dbReference type="EMBL" id="UGIF01000002">
    <property type="protein sequence ID" value="STP28748.1"/>
    <property type="molecule type" value="Genomic_DNA"/>
</dbReference>
<dbReference type="InterPro" id="IPR010057">
    <property type="entry name" value="Transcription_activator_Rgg_C"/>
</dbReference>
<evidence type="ECO:0000313" key="2">
    <source>
        <dbReference type="EMBL" id="STP28748.1"/>
    </source>
</evidence>
<evidence type="ECO:0000313" key="3">
    <source>
        <dbReference type="Proteomes" id="UP000254070"/>
    </source>
</evidence>
<dbReference type="Pfam" id="PF21259">
    <property type="entry name" value="Rgg_C"/>
    <property type="match status" value="1"/>
</dbReference>
<evidence type="ECO:0000259" key="1">
    <source>
        <dbReference type="Pfam" id="PF21259"/>
    </source>
</evidence>
<dbReference type="RefSeq" id="WP_115234897.1">
    <property type="nucleotide sequence ID" value="NZ_CABGIZ010000019.1"/>
</dbReference>
<accession>A0A377KHV2</accession>
<gene>
    <name evidence="2" type="ORF">NCTC8129_00918</name>
</gene>
<organism evidence="2 3">
    <name type="scientific">Enterococcus durans</name>
    <dbReference type="NCBI Taxonomy" id="53345"/>
    <lineage>
        <taxon>Bacteria</taxon>
        <taxon>Bacillati</taxon>
        <taxon>Bacillota</taxon>
        <taxon>Bacilli</taxon>
        <taxon>Lactobacillales</taxon>
        <taxon>Enterococcaceae</taxon>
        <taxon>Enterococcus</taxon>
    </lineage>
</organism>